<feature type="region of interest" description="Disordered" evidence="1">
    <location>
        <begin position="1"/>
        <end position="30"/>
    </location>
</feature>
<evidence type="ECO:0000313" key="4">
    <source>
        <dbReference type="Proteomes" id="UP000270343"/>
    </source>
</evidence>
<dbReference type="EMBL" id="RBAM01000040">
    <property type="protein sequence ID" value="RKN59664.1"/>
    <property type="molecule type" value="Genomic_DNA"/>
</dbReference>
<gene>
    <name evidence="3" type="ORF">D7231_34180</name>
</gene>
<reference evidence="3 4" key="1">
    <citation type="journal article" date="2015" name="Antonie Van Leeuwenhoek">
        <title>Streptomyces klenkii sp. nov., isolated from deep marine sediment.</title>
        <authorList>
            <person name="Veyisoglu A."/>
            <person name="Sahin N."/>
        </authorList>
    </citation>
    <scope>NUCLEOTIDE SEQUENCE [LARGE SCALE GENOMIC DNA]</scope>
    <source>
        <strain evidence="3 4">KCTC 29202</strain>
    </source>
</reference>
<dbReference type="OrthoDB" id="4233552at2"/>
<dbReference type="Pfam" id="PF04149">
    <property type="entry name" value="DUF397"/>
    <property type="match status" value="1"/>
</dbReference>
<sequence>MSTTTARHPATPQDSRRVWRKSSHSSGNGACVEVATDAPLVEVRDSKDPSKPHLHIAPQQWQTFLTHTAISATY</sequence>
<protein>
    <submittedName>
        <fullName evidence="3">DUF397 domain-containing protein</fullName>
    </submittedName>
</protein>
<evidence type="ECO:0000313" key="3">
    <source>
        <dbReference type="EMBL" id="RKN59664.1"/>
    </source>
</evidence>
<accession>A0A3B0AHD0</accession>
<evidence type="ECO:0000259" key="2">
    <source>
        <dbReference type="Pfam" id="PF04149"/>
    </source>
</evidence>
<keyword evidence="4" id="KW-1185">Reference proteome</keyword>
<dbReference type="AlphaFoldDB" id="A0A3B0AHD0"/>
<organism evidence="3 4">
    <name type="scientific">Streptomyces klenkii</name>
    <dbReference type="NCBI Taxonomy" id="1420899"/>
    <lineage>
        <taxon>Bacteria</taxon>
        <taxon>Bacillati</taxon>
        <taxon>Actinomycetota</taxon>
        <taxon>Actinomycetes</taxon>
        <taxon>Kitasatosporales</taxon>
        <taxon>Streptomycetaceae</taxon>
        <taxon>Streptomyces</taxon>
    </lineage>
</organism>
<name>A0A3B0AHD0_9ACTN</name>
<dbReference type="InterPro" id="IPR007278">
    <property type="entry name" value="DUF397"/>
</dbReference>
<dbReference type="RefSeq" id="WP_120760182.1">
    <property type="nucleotide sequence ID" value="NZ_RBAM01000040.1"/>
</dbReference>
<comment type="caution">
    <text evidence="3">The sequence shown here is derived from an EMBL/GenBank/DDBJ whole genome shotgun (WGS) entry which is preliminary data.</text>
</comment>
<evidence type="ECO:0000256" key="1">
    <source>
        <dbReference type="SAM" id="MobiDB-lite"/>
    </source>
</evidence>
<feature type="domain" description="DUF397" evidence="2">
    <location>
        <begin position="18"/>
        <end position="67"/>
    </location>
</feature>
<dbReference type="Proteomes" id="UP000270343">
    <property type="component" value="Unassembled WGS sequence"/>
</dbReference>
<proteinExistence type="predicted"/>